<proteinExistence type="predicted"/>
<comment type="caution">
    <text evidence="2">The sequence shown here is derived from an EMBL/GenBank/DDBJ whole genome shotgun (WGS) entry which is preliminary data.</text>
</comment>
<reference evidence="2 3" key="1">
    <citation type="journal article" date="2014" name="Agronomy (Basel)">
        <title>A Draft Genome Sequence for Ensete ventricosum, the Drought-Tolerant Tree Against Hunger.</title>
        <authorList>
            <person name="Harrison J."/>
            <person name="Moore K.A."/>
            <person name="Paszkiewicz K."/>
            <person name="Jones T."/>
            <person name="Grant M."/>
            <person name="Ambacheew D."/>
            <person name="Muzemil S."/>
            <person name="Studholme D.J."/>
        </authorList>
    </citation>
    <scope>NUCLEOTIDE SEQUENCE [LARGE SCALE GENOMIC DNA]</scope>
</reference>
<evidence type="ECO:0000313" key="3">
    <source>
        <dbReference type="Proteomes" id="UP000287651"/>
    </source>
</evidence>
<feature type="compositionally biased region" description="Low complexity" evidence="1">
    <location>
        <begin position="68"/>
        <end position="83"/>
    </location>
</feature>
<feature type="region of interest" description="Disordered" evidence="1">
    <location>
        <begin position="66"/>
        <end position="93"/>
    </location>
</feature>
<dbReference type="EMBL" id="AMZH03014758">
    <property type="protein sequence ID" value="RRT47108.1"/>
    <property type="molecule type" value="Genomic_DNA"/>
</dbReference>
<accession>A0A426Y5R2</accession>
<dbReference type="Proteomes" id="UP000287651">
    <property type="component" value="Unassembled WGS sequence"/>
</dbReference>
<evidence type="ECO:0000256" key="1">
    <source>
        <dbReference type="SAM" id="MobiDB-lite"/>
    </source>
</evidence>
<organism evidence="2 3">
    <name type="scientific">Ensete ventricosum</name>
    <name type="common">Abyssinian banana</name>
    <name type="synonym">Musa ensete</name>
    <dbReference type="NCBI Taxonomy" id="4639"/>
    <lineage>
        <taxon>Eukaryota</taxon>
        <taxon>Viridiplantae</taxon>
        <taxon>Streptophyta</taxon>
        <taxon>Embryophyta</taxon>
        <taxon>Tracheophyta</taxon>
        <taxon>Spermatophyta</taxon>
        <taxon>Magnoliopsida</taxon>
        <taxon>Liliopsida</taxon>
        <taxon>Zingiberales</taxon>
        <taxon>Musaceae</taxon>
        <taxon>Ensete</taxon>
    </lineage>
</organism>
<name>A0A426Y5R2_ENSVE</name>
<dbReference type="AlphaFoldDB" id="A0A426Y5R2"/>
<protein>
    <submittedName>
        <fullName evidence="2">Uncharacterized protein</fullName>
    </submittedName>
</protein>
<gene>
    <name evidence="2" type="ORF">B296_00045677</name>
</gene>
<evidence type="ECO:0000313" key="2">
    <source>
        <dbReference type="EMBL" id="RRT47108.1"/>
    </source>
</evidence>
<sequence length="111" mass="12402">MATFPPVSTFFANFTFAKVPSPSVRPSSYFPTLVLPTEPILLFPDRKQQESPDPPLARLKIASCCRASRPTTSPSSPLRPSLRGQGSEREEPQCAVLNVVMDLDRWRSKRN</sequence>